<proteinExistence type="predicted"/>
<protein>
    <submittedName>
        <fullName evidence="1">Uncharacterized protein</fullName>
    </submittedName>
</protein>
<reference evidence="1 2" key="1">
    <citation type="journal article" date="2023" name="Microb. Genom.">
        <title>Mesoterricola silvestris gen. nov., sp. nov., Mesoterricola sediminis sp. nov., Geothrix oryzae sp. nov., Geothrix edaphica sp. nov., Geothrix rubra sp. nov., and Geothrix limicola sp. nov., six novel members of Acidobacteriota isolated from soils.</title>
        <authorList>
            <person name="Weisberg A.J."/>
            <person name="Pearce E."/>
            <person name="Kramer C.G."/>
            <person name="Chang J.H."/>
            <person name="Clarke C.R."/>
        </authorList>
    </citation>
    <scope>NUCLEOTIDE SEQUENCE [LARGE SCALE GENOMIC DNA]</scope>
    <source>
        <strain evidence="1 2">NB05-1H</strain>
    </source>
</reference>
<name>A0ABU4MEW5_9ACTN</name>
<dbReference type="RefSeq" id="WP_319167658.1">
    <property type="nucleotide sequence ID" value="NZ_JARAWP010000051.1"/>
</dbReference>
<comment type="caution">
    <text evidence="1">The sequence shown here is derived from an EMBL/GenBank/DDBJ whole genome shotgun (WGS) entry which is preliminary data.</text>
</comment>
<keyword evidence="2" id="KW-1185">Reference proteome</keyword>
<gene>
    <name evidence="1" type="ORF">PV666_48500</name>
</gene>
<evidence type="ECO:0000313" key="2">
    <source>
        <dbReference type="Proteomes" id="UP001272987"/>
    </source>
</evidence>
<evidence type="ECO:0000313" key="1">
    <source>
        <dbReference type="EMBL" id="MDX3025650.1"/>
    </source>
</evidence>
<dbReference type="Proteomes" id="UP001272987">
    <property type="component" value="Unassembled WGS sequence"/>
</dbReference>
<dbReference type="EMBL" id="JARAWP010000051">
    <property type="protein sequence ID" value="MDX3025650.1"/>
    <property type="molecule type" value="Genomic_DNA"/>
</dbReference>
<sequence>MDHPDTDTLRALAERVYPHLGTYRIGSRVTLDGDPTGSLHTLVALRVDRVVGAVFPWYVDDEYVAGTISSFGLLDPGDLEDIVPAPDDADKARAARAWAADNREFLTQHGHCDVLFDLPGDAEQLLRFFQFGVADRDWRIAEEDRRRAHERREMAIARIEWAQGSESSPAAGLLGLTEADVSRAEAASVSGVP</sequence>
<organism evidence="1 2">
    <name type="scientific">Streptomyces acidiscabies</name>
    <dbReference type="NCBI Taxonomy" id="42234"/>
    <lineage>
        <taxon>Bacteria</taxon>
        <taxon>Bacillati</taxon>
        <taxon>Actinomycetota</taxon>
        <taxon>Actinomycetes</taxon>
        <taxon>Kitasatosporales</taxon>
        <taxon>Streptomycetaceae</taxon>
        <taxon>Streptomyces</taxon>
    </lineage>
</organism>
<accession>A0ABU4MEW5</accession>